<reference evidence="1" key="2">
    <citation type="submission" date="2020-11" db="EMBL/GenBank/DDBJ databases">
        <authorList>
            <person name="McCartney M.A."/>
            <person name="Auch B."/>
            <person name="Kono T."/>
            <person name="Mallez S."/>
            <person name="Becker A."/>
            <person name="Gohl D.M."/>
            <person name="Silverstein K.A.T."/>
            <person name="Koren S."/>
            <person name="Bechman K.B."/>
            <person name="Herman A."/>
            <person name="Abrahante J.E."/>
            <person name="Garbe J."/>
        </authorList>
    </citation>
    <scope>NUCLEOTIDE SEQUENCE</scope>
    <source>
        <strain evidence="1">Duluth1</strain>
        <tissue evidence="1">Whole animal</tissue>
    </source>
</reference>
<sequence length="52" mass="6100">MNIAQGLLDVAKSNLDEINVAMDRCMHERNDIGKKRMRMTDSFFKKKNKDNK</sequence>
<reference evidence="1" key="1">
    <citation type="journal article" date="2019" name="bioRxiv">
        <title>The Genome of the Zebra Mussel, Dreissena polymorpha: A Resource for Invasive Species Research.</title>
        <authorList>
            <person name="McCartney M.A."/>
            <person name="Auch B."/>
            <person name="Kono T."/>
            <person name="Mallez S."/>
            <person name="Zhang Y."/>
            <person name="Obille A."/>
            <person name="Becker A."/>
            <person name="Abrahante J.E."/>
            <person name="Garbe J."/>
            <person name="Badalamenti J.P."/>
            <person name="Herman A."/>
            <person name="Mangelson H."/>
            <person name="Liachko I."/>
            <person name="Sullivan S."/>
            <person name="Sone E.D."/>
            <person name="Koren S."/>
            <person name="Silverstein K.A.T."/>
            <person name="Beckman K.B."/>
            <person name="Gohl D.M."/>
        </authorList>
    </citation>
    <scope>NUCLEOTIDE SEQUENCE</scope>
    <source>
        <strain evidence="1">Duluth1</strain>
        <tissue evidence="1">Whole animal</tissue>
    </source>
</reference>
<name>A0A9D4GTB3_DREPO</name>
<dbReference type="Proteomes" id="UP000828390">
    <property type="component" value="Unassembled WGS sequence"/>
</dbReference>
<accession>A0A9D4GTB3</accession>
<protein>
    <submittedName>
        <fullName evidence="1">Uncharacterized protein</fullName>
    </submittedName>
</protein>
<dbReference type="EMBL" id="JAIWYP010000005">
    <property type="protein sequence ID" value="KAH3819572.1"/>
    <property type="molecule type" value="Genomic_DNA"/>
</dbReference>
<gene>
    <name evidence="1" type="ORF">DPMN_121311</name>
</gene>
<organism evidence="1 2">
    <name type="scientific">Dreissena polymorpha</name>
    <name type="common">Zebra mussel</name>
    <name type="synonym">Mytilus polymorpha</name>
    <dbReference type="NCBI Taxonomy" id="45954"/>
    <lineage>
        <taxon>Eukaryota</taxon>
        <taxon>Metazoa</taxon>
        <taxon>Spiralia</taxon>
        <taxon>Lophotrochozoa</taxon>
        <taxon>Mollusca</taxon>
        <taxon>Bivalvia</taxon>
        <taxon>Autobranchia</taxon>
        <taxon>Heteroconchia</taxon>
        <taxon>Euheterodonta</taxon>
        <taxon>Imparidentia</taxon>
        <taxon>Neoheterodontei</taxon>
        <taxon>Myida</taxon>
        <taxon>Dreissenoidea</taxon>
        <taxon>Dreissenidae</taxon>
        <taxon>Dreissena</taxon>
    </lineage>
</organism>
<evidence type="ECO:0000313" key="1">
    <source>
        <dbReference type="EMBL" id="KAH3819572.1"/>
    </source>
</evidence>
<dbReference type="AlphaFoldDB" id="A0A9D4GTB3"/>
<evidence type="ECO:0000313" key="2">
    <source>
        <dbReference type="Proteomes" id="UP000828390"/>
    </source>
</evidence>
<comment type="caution">
    <text evidence="1">The sequence shown here is derived from an EMBL/GenBank/DDBJ whole genome shotgun (WGS) entry which is preliminary data.</text>
</comment>
<proteinExistence type="predicted"/>
<keyword evidence="2" id="KW-1185">Reference proteome</keyword>